<keyword evidence="2 5" id="KW-0812">Transmembrane</keyword>
<feature type="transmembrane region" description="Helical" evidence="5">
    <location>
        <begin position="30"/>
        <end position="47"/>
    </location>
</feature>
<accession>A0ABN0X334</accession>
<dbReference type="RefSeq" id="WP_343753411.1">
    <property type="nucleotide sequence ID" value="NZ_BAAACW010000021.1"/>
</dbReference>
<sequence length="206" mass="23416">MSKAKLKHAFYSLSHPFDGFYEVRHDGKGSLLLALLFVFFASFSYSLNRQYASFIVNDTNPLDVNSLIDLVSIFAIFFLFCAGNWSITTLMEGEGRFKDIVTATGYSVIPIILFFLPATFLSHLIAANEEAFYFLLIGLAVAWALLLIFMSNMTIHNYTLTKALATMLFTGIAMLIILFLLFLLFSLMQQIYGFFNSLYMEIIFRS</sequence>
<evidence type="ECO:0000313" key="7">
    <source>
        <dbReference type="EMBL" id="GAA0353851.1"/>
    </source>
</evidence>
<protein>
    <recommendedName>
        <fullName evidence="6">Yip1 domain-containing protein</fullName>
    </recommendedName>
</protein>
<dbReference type="EMBL" id="BAAACW010000021">
    <property type="protein sequence ID" value="GAA0353851.1"/>
    <property type="molecule type" value="Genomic_DNA"/>
</dbReference>
<dbReference type="Pfam" id="PF04893">
    <property type="entry name" value="Yip1"/>
    <property type="match status" value="1"/>
</dbReference>
<feature type="domain" description="Yip1" evidence="6">
    <location>
        <begin position="11"/>
        <end position="180"/>
    </location>
</feature>
<dbReference type="InterPro" id="IPR006977">
    <property type="entry name" value="Yip1_dom"/>
</dbReference>
<feature type="transmembrane region" description="Helical" evidence="5">
    <location>
        <begin position="67"/>
        <end position="88"/>
    </location>
</feature>
<evidence type="ECO:0000256" key="4">
    <source>
        <dbReference type="ARBA" id="ARBA00023136"/>
    </source>
</evidence>
<comment type="caution">
    <text evidence="7">The sequence shown here is derived from an EMBL/GenBank/DDBJ whole genome shotgun (WGS) entry which is preliminary data.</text>
</comment>
<evidence type="ECO:0000259" key="6">
    <source>
        <dbReference type="Pfam" id="PF04893"/>
    </source>
</evidence>
<evidence type="ECO:0000256" key="1">
    <source>
        <dbReference type="ARBA" id="ARBA00004141"/>
    </source>
</evidence>
<gene>
    <name evidence="7" type="ORF">GCM10008932_03620</name>
</gene>
<evidence type="ECO:0000256" key="3">
    <source>
        <dbReference type="ARBA" id="ARBA00022989"/>
    </source>
</evidence>
<keyword evidence="8" id="KW-1185">Reference proteome</keyword>
<evidence type="ECO:0000313" key="8">
    <source>
        <dbReference type="Proteomes" id="UP001501166"/>
    </source>
</evidence>
<feature type="transmembrane region" description="Helical" evidence="5">
    <location>
        <begin position="100"/>
        <end position="125"/>
    </location>
</feature>
<dbReference type="Proteomes" id="UP001501166">
    <property type="component" value="Unassembled WGS sequence"/>
</dbReference>
<evidence type="ECO:0000256" key="2">
    <source>
        <dbReference type="ARBA" id="ARBA00022692"/>
    </source>
</evidence>
<proteinExistence type="predicted"/>
<organism evidence="7 8">
    <name type="scientific">Alkalibacterium iburiense</name>
    <dbReference type="NCBI Taxonomy" id="290589"/>
    <lineage>
        <taxon>Bacteria</taxon>
        <taxon>Bacillati</taxon>
        <taxon>Bacillota</taxon>
        <taxon>Bacilli</taxon>
        <taxon>Lactobacillales</taxon>
        <taxon>Carnobacteriaceae</taxon>
        <taxon>Alkalibacterium</taxon>
    </lineage>
</organism>
<reference evidence="7 8" key="1">
    <citation type="journal article" date="2019" name="Int. J. Syst. Evol. Microbiol.">
        <title>The Global Catalogue of Microorganisms (GCM) 10K type strain sequencing project: providing services to taxonomists for standard genome sequencing and annotation.</title>
        <authorList>
            <consortium name="The Broad Institute Genomics Platform"/>
            <consortium name="The Broad Institute Genome Sequencing Center for Infectious Disease"/>
            <person name="Wu L."/>
            <person name="Ma J."/>
        </authorList>
    </citation>
    <scope>NUCLEOTIDE SEQUENCE [LARGE SCALE GENOMIC DNA]</scope>
    <source>
        <strain evidence="7 8">JCM 12662</strain>
    </source>
</reference>
<feature type="transmembrane region" description="Helical" evidence="5">
    <location>
        <begin position="163"/>
        <end position="188"/>
    </location>
</feature>
<keyword evidence="4 5" id="KW-0472">Membrane</keyword>
<feature type="transmembrane region" description="Helical" evidence="5">
    <location>
        <begin position="131"/>
        <end position="151"/>
    </location>
</feature>
<comment type="subcellular location">
    <subcellularLocation>
        <location evidence="1">Membrane</location>
        <topology evidence="1">Multi-pass membrane protein</topology>
    </subcellularLocation>
</comment>
<evidence type="ECO:0000256" key="5">
    <source>
        <dbReference type="SAM" id="Phobius"/>
    </source>
</evidence>
<name>A0ABN0X334_9LACT</name>
<keyword evidence="3 5" id="KW-1133">Transmembrane helix</keyword>